<accession>A0ABY7ARL9</accession>
<proteinExistence type="predicted"/>
<sequence>MQINCVIWLCLVLFSAVSSAMPNDVKPDECSSPQDCIAKVYQVLDTSRSSGQSPLNEELAIIVKLLTFGENAMPYIVDLLADDDKLIARIGAVALRKAKSIDQKYLPQMIKALEADVSWLAPALATIGTPKAAEATVKKYLIASSSPHNQESYALKLFGENAFPAILKAAKCEFGCDARTYYLLGYVLGRMEEDREQAANLLIKLLDDKTLPESVWLGVLEMISFLDKPGLVIEDKLLKIKETTPRLADAVNQALIGIKSKHSGKIYADIFNINFDRSKLVNVAYLGLSGYEAGETIIRGLGSSDSETQVLSARTLGFIGYTPAANRLIELLNDHSNVKLNWVAADALGRMKSKLAEPALKIIAEVHWYPPVKEAAKKAIQRINDDEHYKAGLHKNNFVFDFYNYGNFDLQVCEKIALEPIVESKDKKLYRHTSAEKLKSLAYSSFIISYGANNEAEQKATDPNATIVVNKDNIVEHRKQIKQVPKVALRGDGGWLAGSNRGEWGGELVYIADKTSVTKILDRNVEDIYEFGTGYIATTGLAHLGQNNGIIYQLLHKEDGPWQTTEWIVLPGAPRSSWFVETGELLINTHNGGSILLSQDGSMRMASCK</sequence>
<name>A0ABY7ARL9_9ALTE</name>
<dbReference type="RefSeq" id="WP_268076845.1">
    <property type="nucleotide sequence ID" value="NZ_CP109967.1"/>
</dbReference>
<dbReference type="Pfam" id="PF13646">
    <property type="entry name" value="HEAT_2"/>
    <property type="match status" value="1"/>
</dbReference>
<dbReference type="SUPFAM" id="SSF48371">
    <property type="entry name" value="ARM repeat"/>
    <property type="match status" value="1"/>
</dbReference>
<evidence type="ECO:0000256" key="1">
    <source>
        <dbReference type="SAM" id="SignalP"/>
    </source>
</evidence>
<reference evidence="2" key="1">
    <citation type="submission" date="2022-10" db="EMBL/GenBank/DDBJ databases">
        <title>Catenovulum adriacola sp. nov. isolated in the Harbour of Susak.</title>
        <authorList>
            <person name="Schoch T."/>
            <person name="Reich S.J."/>
            <person name="Stoeferle S."/>
            <person name="Flaiz M."/>
            <person name="Kazda M."/>
            <person name="Riedel C.U."/>
            <person name="Duerre P."/>
        </authorList>
    </citation>
    <scope>NUCLEOTIDE SEQUENCE</scope>
    <source>
        <strain evidence="2">TS8</strain>
        <plasmid evidence="2">pCadTS8_2</plasmid>
    </source>
</reference>
<evidence type="ECO:0000313" key="3">
    <source>
        <dbReference type="Proteomes" id="UP001163726"/>
    </source>
</evidence>
<dbReference type="InterPro" id="IPR016024">
    <property type="entry name" value="ARM-type_fold"/>
</dbReference>
<protein>
    <submittedName>
        <fullName evidence="2">HEAT repeat domain-containing protein</fullName>
    </submittedName>
</protein>
<feature type="chain" id="PRO_5046487084" evidence="1">
    <location>
        <begin position="21"/>
        <end position="609"/>
    </location>
</feature>
<dbReference type="Proteomes" id="UP001163726">
    <property type="component" value="Plasmid pCadTS8_2"/>
</dbReference>
<evidence type="ECO:0000313" key="2">
    <source>
        <dbReference type="EMBL" id="WAJ72129.1"/>
    </source>
</evidence>
<dbReference type="InterPro" id="IPR011989">
    <property type="entry name" value="ARM-like"/>
</dbReference>
<keyword evidence="1" id="KW-0732">Signal</keyword>
<dbReference type="EMBL" id="CP109967">
    <property type="protein sequence ID" value="WAJ72129.1"/>
    <property type="molecule type" value="Genomic_DNA"/>
</dbReference>
<feature type="signal peptide" evidence="1">
    <location>
        <begin position="1"/>
        <end position="20"/>
    </location>
</feature>
<gene>
    <name evidence="2" type="ORF">OLW01_17770</name>
</gene>
<keyword evidence="2" id="KW-0614">Plasmid</keyword>
<dbReference type="Gene3D" id="1.25.10.10">
    <property type="entry name" value="Leucine-rich Repeat Variant"/>
    <property type="match status" value="1"/>
</dbReference>
<keyword evidence="3" id="KW-1185">Reference proteome</keyword>
<geneLocation type="plasmid" evidence="2 3">
    <name>pCadTS8_2</name>
</geneLocation>
<organism evidence="2 3">
    <name type="scientific">Catenovulum adriaticum</name>
    <dbReference type="NCBI Taxonomy" id="2984846"/>
    <lineage>
        <taxon>Bacteria</taxon>
        <taxon>Pseudomonadati</taxon>
        <taxon>Pseudomonadota</taxon>
        <taxon>Gammaproteobacteria</taxon>
        <taxon>Alteromonadales</taxon>
        <taxon>Alteromonadaceae</taxon>
        <taxon>Catenovulum</taxon>
    </lineage>
</organism>